<evidence type="ECO:0000313" key="1">
    <source>
        <dbReference type="EMBL" id="JAH38858.1"/>
    </source>
</evidence>
<organism evidence="1">
    <name type="scientific">Anguilla anguilla</name>
    <name type="common">European freshwater eel</name>
    <name type="synonym">Muraena anguilla</name>
    <dbReference type="NCBI Taxonomy" id="7936"/>
    <lineage>
        <taxon>Eukaryota</taxon>
        <taxon>Metazoa</taxon>
        <taxon>Chordata</taxon>
        <taxon>Craniata</taxon>
        <taxon>Vertebrata</taxon>
        <taxon>Euteleostomi</taxon>
        <taxon>Actinopterygii</taxon>
        <taxon>Neopterygii</taxon>
        <taxon>Teleostei</taxon>
        <taxon>Anguilliformes</taxon>
        <taxon>Anguillidae</taxon>
        <taxon>Anguilla</taxon>
    </lineage>
</organism>
<proteinExistence type="predicted"/>
<accession>A0A0E9SEE0</accession>
<reference evidence="1" key="1">
    <citation type="submission" date="2014-11" db="EMBL/GenBank/DDBJ databases">
        <authorList>
            <person name="Amaro Gonzalez C."/>
        </authorList>
    </citation>
    <scope>NUCLEOTIDE SEQUENCE</scope>
</reference>
<dbReference type="EMBL" id="GBXM01069719">
    <property type="protein sequence ID" value="JAH38858.1"/>
    <property type="molecule type" value="Transcribed_RNA"/>
</dbReference>
<reference evidence="1" key="2">
    <citation type="journal article" date="2015" name="Fish Shellfish Immunol.">
        <title>Early steps in the European eel (Anguilla anguilla)-Vibrio vulnificus interaction in the gills: Role of the RtxA13 toxin.</title>
        <authorList>
            <person name="Callol A."/>
            <person name="Pajuelo D."/>
            <person name="Ebbesson L."/>
            <person name="Teles M."/>
            <person name="MacKenzie S."/>
            <person name="Amaro C."/>
        </authorList>
    </citation>
    <scope>NUCLEOTIDE SEQUENCE</scope>
</reference>
<name>A0A0E9SEE0_ANGAN</name>
<protein>
    <submittedName>
        <fullName evidence="1">Uncharacterized protein</fullName>
    </submittedName>
</protein>
<sequence length="18" mass="2241">MYAWVVRTQHYCLQPTMI</sequence>
<dbReference type="AlphaFoldDB" id="A0A0E9SEE0"/>